<protein>
    <submittedName>
        <fullName evidence="1">Uncharacterized protein</fullName>
    </submittedName>
</protein>
<reference evidence="1 2" key="1">
    <citation type="journal article" date="2021" name="Elife">
        <title>Chloroplast acquisition without the gene transfer in kleptoplastic sea slugs, Plakobranchus ocellatus.</title>
        <authorList>
            <person name="Maeda T."/>
            <person name="Takahashi S."/>
            <person name="Yoshida T."/>
            <person name="Shimamura S."/>
            <person name="Takaki Y."/>
            <person name="Nagai Y."/>
            <person name="Toyoda A."/>
            <person name="Suzuki Y."/>
            <person name="Arimoto A."/>
            <person name="Ishii H."/>
            <person name="Satoh N."/>
            <person name="Nishiyama T."/>
            <person name="Hasebe M."/>
            <person name="Maruyama T."/>
            <person name="Minagawa J."/>
            <person name="Obokata J."/>
            <person name="Shigenobu S."/>
        </authorList>
    </citation>
    <scope>NUCLEOTIDE SEQUENCE [LARGE SCALE GENOMIC DNA]</scope>
</reference>
<dbReference type="Proteomes" id="UP000735302">
    <property type="component" value="Unassembled WGS sequence"/>
</dbReference>
<keyword evidence="2" id="KW-1185">Reference proteome</keyword>
<proteinExistence type="predicted"/>
<dbReference type="EMBL" id="BLXT01000588">
    <property type="protein sequence ID" value="GFN78439.1"/>
    <property type="molecule type" value="Genomic_DNA"/>
</dbReference>
<evidence type="ECO:0000313" key="2">
    <source>
        <dbReference type="Proteomes" id="UP000735302"/>
    </source>
</evidence>
<gene>
    <name evidence="1" type="ORF">PoB_000494500</name>
</gene>
<comment type="caution">
    <text evidence="1">The sequence shown here is derived from an EMBL/GenBank/DDBJ whole genome shotgun (WGS) entry which is preliminary data.</text>
</comment>
<organism evidence="1 2">
    <name type="scientific">Plakobranchus ocellatus</name>
    <dbReference type="NCBI Taxonomy" id="259542"/>
    <lineage>
        <taxon>Eukaryota</taxon>
        <taxon>Metazoa</taxon>
        <taxon>Spiralia</taxon>
        <taxon>Lophotrochozoa</taxon>
        <taxon>Mollusca</taxon>
        <taxon>Gastropoda</taxon>
        <taxon>Heterobranchia</taxon>
        <taxon>Euthyneura</taxon>
        <taxon>Panpulmonata</taxon>
        <taxon>Sacoglossa</taxon>
        <taxon>Placobranchoidea</taxon>
        <taxon>Plakobranchidae</taxon>
        <taxon>Plakobranchus</taxon>
    </lineage>
</organism>
<accession>A0AAV3Y5Q9</accession>
<dbReference type="AlphaFoldDB" id="A0AAV3Y5Q9"/>
<sequence length="140" mass="15752">MGRSIAELRRPVQPHPTQTLLQNVWVKCRDPKGPSTSRQLRRLINHSRYELQTCEMCLRQARLLVTCFRPFFPRTGSNLSARSSIVVPCLIFLALLTQAGQEPVSVLARRLIWPGGLPHCFLSLQGHNPALKDQASDTPS</sequence>
<evidence type="ECO:0000313" key="1">
    <source>
        <dbReference type="EMBL" id="GFN78439.1"/>
    </source>
</evidence>
<name>A0AAV3Y5Q9_9GAST</name>